<sequence>MTVLGKSELPYQIILSYSGDLPKEHLIFQREDIRKIIFTSKPGFFRLSELTLLWKNVVVIEAPEISIGSLDLNWVFDHLRNNWNIQHLDISAGGQVISQLIVHKLLDEIRVNFAGHIASLNNTIGVPRPRLFPIEYPMNMSNNPHVKYLGVRMIGEQYLFLRGSINYRH</sequence>
<proteinExistence type="inferred from homology"/>
<comment type="similarity">
    <text evidence="2">Belongs to the HTP reductase family.</text>
</comment>
<dbReference type="GO" id="GO:0008703">
    <property type="term" value="F:5-amino-6-(5-phosphoribosylamino)uracil reductase activity"/>
    <property type="evidence" value="ECO:0007669"/>
    <property type="project" value="InterPro"/>
</dbReference>
<dbReference type="InterPro" id="IPR024072">
    <property type="entry name" value="DHFR-like_dom_sf"/>
</dbReference>
<protein>
    <recommendedName>
        <fullName evidence="4">2,5-diamino-6-ribosylamino-4(3H)-pyrimidinone 5'-phosphate reductase</fullName>
        <ecNumber evidence="3">1.1.1.302</ecNumber>
    </recommendedName>
    <alternativeName>
        <fullName evidence="6">2,5-diamino-6-(5-phospho-D-ribosylamino)pyrimidin-4(3H)-one reductase</fullName>
    </alternativeName>
    <alternativeName>
        <fullName evidence="5">2,5-diamino-6-ribitylamino-4(3H)-pyrimidinone 5'-phosphate synthase</fullName>
    </alternativeName>
</protein>
<dbReference type="Gene3D" id="3.40.430.10">
    <property type="entry name" value="Dihydrofolate Reductase, subunit A"/>
    <property type="match status" value="1"/>
</dbReference>
<dbReference type="InterPro" id="IPR002734">
    <property type="entry name" value="RibDG_C"/>
</dbReference>
<comment type="catalytic activity">
    <reaction evidence="8">
        <text>2,5-diamino-6-(1-D-ribitylamino)pyrimidin-4(3H)-one 5'-phosphate + NADP(+) = 2,5-diamino-6-(1-D-ribosylamino)pyrimidin-4(3H)-one 5'-phosphate + NADPH + H(+)</text>
        <dbReference type="Rhea" id="RHEA:27278"/>
        <dbReference type="ChEBI" id="CHEBI:15378"/>
        <dbReference type="ChEBI" id="CHEBI:57783"/>
        <dbReference type="ChEBI" id="CHEBI:58349"/>
        <dbReference type="ChEBI" id="CHEBI:58890"/>
        <dbReference type="ChEBI" id="CHEBI:59545"/>
        <dbReference type="EC" id="1.1.1.302"/>
    </reaction>
</comment>
<comment type="catalytic activity">
    <reaction evidence="7">
        <text>2,5-diamino-6-(1-D-ribitylamino)pyrimidin-4(3H)-one 5'-phosphate + NAD(+) = 2,5-diamino-6-(1-D-ribosylamino)pyrimidin-4(3H)-one 5'-phosphate + NADH + H(+)</text>
        <dbReference type="Rhea" id="RHEA:27274"/>
        <dbReference type="ChEBI" id="CHEBI:15378"/>
        <dbReference type="ChEBI" id="CHEBI:57540"/>
        <dbReference type="ChEBI" id="CHEBI:57945"/>
        <dbReference type="ChEBI" id="CHEBI:58890"/>
        <dbReference type="ChEBI" id="CHEBI:59545"/>
        <dbReference type="EC" id="1.1.1.302"/>
    </reaction>
</comment>
<evidence type="ECO:0000259" key="9">
    <source>
        <dbReference type="Pfam" id="PF01872"/>
    </source>
</evidence>
<dbReference type="EMBL" id="MCFE01000727">
    <property type="protein sequence ID" value="ORX80817.1"/>
    <property type="molecule type" value="Genomic_DNA"/>
</dbReference>
<evidence type="ECO:0000256" key="5">
    <source>
        <dbReference type="ARBA" id="ARBA00030073"/>
    </source>
</evidence>
<dbReference type="InParanoid" id="A0A1Y1X4S8"/>
<name>A0A1Y1X4S8_9FUNG</name>
<feature type="domain" description="Bacterial bifunctional deaminase-reductase C-terminal" evidence="9">
    <location>
        <begin position="10"/>
        <end position="114"/>
    </location>
</feature>
<evidence type="ECO:0000256" key="4">
    <source>
        <dbReference type="ARBA" id="ARBA00015035"/>
    </source>
</evidence>
<dbReference type="AlphaFoldDB" id="A0A1Y1X4S8"/>
<dbReference type="Proteomes" id="UP000193498">
    <property type="component" value="Unassembled WGS sequence"/>
</dbReference>
<reference evidence="10 11" key="1">
    <citation type="submission" date="2016-07" db="EMBL/GenBank/DDBJ databases">
        <title>Pervasive Adenine N6-methylation of Active Genes in Fungi.</title>
        <authorList>
            <consortium name="DOE Joint Genome Institute"/>
            <person name="Mondo S.J."/>
            <person name="Dannebaum R.O."/>
            <person name="Kuo R.C."/>
            <person name="Labutti K."/>
            <person name="Haridas S."/>
            <person name="Kuo A."/>
            <person name="Salamov A."/>
            <person name="Ahrendt S.R."/>
            <person name="Lipzen A."/>
            <person name="Sullivan W."/>
            <person name="Andreopoulos W.B."/>
            <person name="Clum A."/>
            <person name="Lindquist E."/>
            <person name="Daum C."/>
            <person name="Ramamoorthy G.K."/>
            <person name="Gryganskyi A."/>
            <person name="Culley D."/>
            <person name="Magnuson J.K."/>
            <person name="James T.Y."/>
            <person name="O'Malley M.A."/>
            <person name="Stajich J.E."/>
            <person name="Spatafora J.W."/>
            <person name="Visel A."/>
            <person name="Grigoriev I.V."/>
        </authorList>
    </citation>
    <scope>NUCLEOTIDE SEQUENCE [LARGE SCALE GENOMIC DNA]</scope>
    <source>
        <strain evidence="10 11">CBS 931.73</strain>
    </source>
</reference>
<dbReference type="OrthoDB" id="2096723at2759"/>
<dbReference type="EC" id="1.1.1.302" evidence="3"/>
<evidence type="ECO:0000256" key="3">
    <source>
        <dbReference type="ARBA" id="ARBA00012851"/>
    </source>
</evidence>
<dbReference type="SUPFAM" id="SSF53597">
    <property type="entry name" value="Dihydrofolate reductase-like"/>
    <property type="match status" value="1"/>
</dbReference>
<evidence type="ECO:0000256" key="1">
    <source>
        <dbReference type="ARBA" id="ARBA00003555"/>
    </source>
</evidence>
<comment type="caution">
    <text evidence="10">The sequence shown here is derived from an EMBL/GenBank/DDBJ whole genome shotgun (WGS) entry which is preliminary data.</text>
</comment>
<evidence type="ECO:0000313" key="10">
    <source>
        <dbReference type="EMBL" id="ORX80817.1"/>
    </source>
</evidence>
<organism evidence="10 11">
    <name type="scientific">Basidiobolus meristosporus CBS 931.73</name>
    <dbReference type="NCBI Taxonomy" id="1314790"/>
    <lineage>
        <taxon>Eukaryota</taxon>
        <taxon>Fungi</taxon>
        <taxon>Fungi incertae sedis</taxon>
        <taxon>Zoopagomycota</taxon>
        <taxon>Entomophthoromycotina</taxon>
        <taxon>Basidiobolomycetes</taxon>
        <taxon>Basidiobolales</taxon>
        <taxon>Basidiobolaceae</taxon>
        <taxon>Basidiobolus</taxon>
    </lineage>
</organism>
<evidence type="ECO:0000256" key="2">
    <source>
        <dbReference type="ARBA" id="ARBA00009723"/>
    </source>
</evidence>
<accession>A0A1Y1X4S8</accession>
<gene>
    <name evidence="10" type="ORF">K493DRAFT_96666</name>
</gene>
<evidence type="ECO:0000256" key="7">
    <source>
        <dbReference type="ARBA" id="ARBA00047550"/>
    </source>
</evidence>
<keyword evidence="11" id="KW-1185">Reference proteome</keyword>
<comment type="function">
    <text evidence="1">Catalyzes an early step in riboflavin biosynthesis, the NADPH-dependent reduction of the ribose side chain of 2,5-diamino-6-ribosylamino-4(3H)-pyrimidinone 5'-phosphate, yielding 2,5-diamino-6-ribitylamino-4(3H)-pyrimidinone 5'-phosphate.</text>
</comment>
<evidence type="ECO:0000313" key="11">
    <source>
        <dbReference type="Proteomes" id="UP000193498"/>
    </source>
</evidence>
<evidence type="ECO:0000256" key="6">
    <source>
        <dbReference type="ARBA" id="ARBA00031630"/>
    </source>
</evidence>
<evidence type="ECO:0000256" key="8">
    <source>
        <dbReference type="ARBA" id="ARBA00049020"/>
    </source>
</evidence>
<dbReference type="Pfam" id="PF01872">
    <property type="entry name" value="RibD_C"/>
    <property type="match status" value="1"/>
</dbReference>
<dbReference type="GO" id="GO:0009231">
    <property type="term" value="P:riboflavin biosynthetic process"/>
    <property type="evidence" value="ECO:0007669"/>
    <property type="project" value="InterPro"/>
</dbReference>